<comment type="subunit">
    <text evidence="8">Part of the RNA polymerase complex.</text>
</comment>
<comment type="similarity">
    <text evidence="8">Belongs to the archaeal Rpo12/eukaryotic RPC10 RNA polymerase subunit family.</text>
</comment>
<name>A1RXI6_THEPD</name>
<evidence type="ECO:0000313" key="9">
    <source>
        <dbReference type="EMBL" id="ABL77916.1"/>
    </source>
</evidence>
<evidence type="ECO:0000256" key="8">
    <source>
        <dbReference type="HAMAP-Rule" id="MF_00615"/>
    </source>
</evidence>
<accession>A1RXI6</accession>
<dbReference type="GO" id="GO:0003899">
    <property type="term" value="F:DNA-directed RNA polymerase activity"/>
    <property type="evidence" value="ECO:0007669"/>
    <property type="project" value="UniProtKB-UniRule"/>
</dbReference>
<evidence type="ECO:0000256" key="1">
    <source>
        <dbReference type="ARBA" id="ARBA00022478"/>
    </source>
</evidence>
<evidence type="ECO:0000256" key="2">
    <source>
        <dbReference type="ARBA" id="ARBA00022490"/>
    </source>
</evidence>
<dbReference type="InterPro" id="IPR023464">
    <property type="entry name" value="Rpo12"/>
</dbReference>
<keyword evidence="10" id="KW-1185">Reference proteome</keyword>
<comment type="cofactor">
    <cofactor evidence="8">
        <name>Zn(2+)</name>
        <dbReference type="ChEBI" id="CHEBI:29105"/>
    </cofactor>
    <text evidence="8">Binds 1 zinc ion.</text>
</comment>
<comment type="subcellular location">
    <subcellularLocation>
        <location evidence="8">Cytoplasm</location>
    </subcellularLocation>
</comment>
<protein>
    <recommendedName>
        <fullName evidence="8">DNA-directed RNA polymerase subunit Rpo12</fullName>
        <ecNumber evidence="8">2.7.7.6</ecNumber>
    </recommendedName>
    <alternativeName>
        <fullName evidence="8">DNA-directed RNA polymerase subunit P</fullName>
    </alternativeName>
</protein>
<evidence type="ECO:0000256" key="3">
    <source>
        <dbReference type="ARBA" id="ARBA00022679"/>
    </source>
</evidence>
<reference evidence="10" key="1">
    <citation type="journal article" date="2008" name="J. Bacteriol.">
        <title>Genome sequence of Thermofilum pendens reveals an exceptional loss of biosynthetic pathways without genome reduction.</title>
        <authorList>
            <person name="Anderson I."/>
            <person name="Rodriguez J."/>
            <person name="Susanti D."/>
            <person name="Porat I."/>
            <person name="Reich C."/>
            <person name="Ulrich L.E."/>
            <person name="Elkins J.G."/>
            <person name="Mavromatis K."/>
            <person name="Lykidis A."/>
            <person name="Kim E."/>
            <person name="Thompson L.S."/>
            <person name="Nolan M."/>
            <person name="Land M."/>
            <person name="Copeland A."/>
            <person name="Lapidus A."/>
            <person name="Lucas S."/>
            <person name="Detter C."/>
            <person name="Zhulin I.B."/>
            <person name="Olsen G.J."/>
            <person name="Whitman W."/>
            <person name="Mukhopadhyay B."/>
            <person name="Bristow J."/>
            <person name="Kyrpides N."/>
        </authorList>
    </citation>
    <scope>NUCLEOTIDE SEQUENCE [LARGE SCALE GENOMIC DNA]</scope>
    <source>
        <strain evidence="10">DSM 2475 / Hrk 5</strain>
    </source>
</reference>
<dbReference type="SMART" id="SM00659">
    <property type="entry name" value="RPOLCX"/>
    <property type="match status" value="1"/>
</dbReference>
<dbReference type="GeneID" id="4601007"/>
<dbReference type="EC" id="2.7.7.6" evidence="8"/>
<dbReference type="OrthoDB" id="129238at2157"/>
<dbReference type="STRING" id="368408.Tpen_0510"/>
<dbReference type="GO" id="GO:0005737">
    <property type="term" value="C:cytoplasm"/>
    <property type="evidence" value="ECO:0007669"/>
    <property type="project" value="UniProtKB-SubCell"/>
</dbReference>
<dbReference type="GO" id="GO:0006351">
    <property type="term" value="P:DNA-templated transcription"/>
    <property type="evidence" value="ECO:0007669"/>
    <property type="project" value="UniProtKB-UniRule"/>
</dbReference>
<dbReference type="InterPro" id="IPR006591">
    <property type="entry name" value="RNAP_P/RPABC4"/>
</dbReference>
<keyword evidence="2 8" id="KW-0963">Cytoplasm</keyword>
<dbReference type="EMBL" id="CP000505">
    <property type="protein sequence ID" value="ABL77916.1"/>
    <property type="molecule type" value="Genomic_DNA"/>
</dbReference>
<evidence type="ECO:0000313" key="10">
    <source>
        <dbReference type="Proteomes" id="UP000000641"/>
    </source>
</evidence>
<keyword evidence="4 8" id="KW-0548">Nucleotidyltransferase</keyword>
<dbReference type="GO" id="GO:0008270">
    <property type="term" value="F:zinc ion binding"/>
    <property type="evidence" value="ECO:0007669"/>
    <property type="project" value="UniProtKB-UniRule"/>
</dbReference>
<sequence length="62" mass="7209">MARNVAHVVEADYSLKTYRCLRCGQVFTKEEQERLPGVRCPYCGFRIVEKVRLPVPKRVKAL</sequence>
<dbReference type="HOGENOM" id="CLU_179456_2_0_2"/>
<gene>
    <name evidence="8" type="primary">rpo12</name>
    <name evidence="8" type="synonym">rpoP</name>
    <name evidence="9" type="ordered locus">Tpen_0510</name>
</gene>
<evidence type="ECO:0000256" key="7">
    <source>
        <dbReference type="ARBA" id="ARBA00023163"/>
    </source>
</evidence>
<feature type="binding site" evidence="8">
    <location>
        <position position="23"/>
    </location>
    <ligand>
        <name>Zn(2+)</name>
        <dbReference type="ChEBI" id="CHEBI:29105"/>
    </ligand>
</feature>
<evidence type="ECO:0000256" key="6">
    <source>
        <dbReference type="ARBA" id="ARBA00022833"/>
    </source>
</evidence>
<evidence type="ECO:0000256" key="4">
    <source>
        <dbReference type="ARBA" id="ARBA00022695"/>
    </source>
</evidence>
<dbReference type="Proteomes" id="UP000000641">
    <property type="component" value="Chromosome"/>
</dbReference>
<proteinExistence type="inferred from homology"/>
<dbReference type="InterPro" id="IPR029040">
    <property type="entry name" value="RPABC4/Spt4"/>
</dbReference>
<dbReference type="eggNOG" id="arCOG04341">
    <property type="taxonomic scope" value="Archaea"/>
</dbReference>
<dbReference type="GO" id="GO:0003677">
    <property type="term" value="F:DNA binding"/>
    <property type="evidence" value="ECO:0007669"/>
    <property type="project" value="InterPro"/>
</dbReference>
<keyword evidence="5 8" id="KW-0479">Metal-binding</keyword>
<feature type="binding site" evidence="8">
    <location>
        <position position="43"/>
    </location>
    <ligand>
        <name>Zn(2+)</name>
        <dbReference type="ChEBI" id="CHEBI:29105"/>
    </ligand>
</feature>
<organism evidence="9 10">
    <name type="scientific">Thermofilum pendens (strain DSM 2475 / Hrk 5)</name>
    <dbReference type="NCBI Taxonomy" id="368408"/>
    <lineage>
        <taxon>Archaea</taxon>
        <taxon>Thermoproteota</taxon>
        <taxon>Thermoprotei</taxon>
        <taxon>Thermofilales</taxon>
        <taxon>Thermofilaceae</taxon>
        <taxon>Thermofilum</taxon>
    </lineage>
</organism>
<keyword evidence="1 8" id="KW-0240">DNA-directed RNA polymerase</keyword>
<keyword evidence="6 8" id="KW-0862">Zinc</keyword>
<dbReference type="AlphaFoldDB" id="A1RXI6"/>
<dbReference type="KEGG" id="tpe:Tpen_0510"/>
<comment type="catalytic activity">
    <reaction evidence="8">
        <text>RNA(n) + a ribonucleoside 5'-triphosphate = RNA(n+1) + diphosphate</text>
        <dbReference type="Rhea" id="RHEA:21248"/>
        <dbReference type="Rhea" id="RHEA-COMP:14527"/>
        <dbReference type="Rhea" id="RHEA-COMP:17342"/>
        <dbReference type="ChEBI" id="CHEBI:33019"/>
        <dbReference type="ChEBI" id="CHEBI:61557"/>
        <dbReference type="ChEBI" id="CHEBI:140395"/>
        <dbReference type="EC" id="2.7.7.6"/>
    </reaction>
</comment>
<dbReference type="EnsemblBacteria" id="ABL77916">
    <property type="protein sequence ID" value="ABL77916"/>
    <property type="gene ID" value="Tpen_0510"/>
</dbReference>
<dbReference type="RefSeq" id="WP_011752181.1">
    <property type="nucleotide sequence ID" value="NC_008698.1"/>
</dbReference>
<feature type="binding site" evidence="8">
    <location>
        <position position="40"/>
    </location>
    <ligand>
        <name>Zn(2+)</name>
        <dbReference type="ChEBI" id="CHEBI:29105"/>
    </ligand>
</feature>
<dbReference type="GO" id="GO:0000428">
    <property type="term" value="C:DNA-directed RNA polymerase complex"/>
    <property type="evidence" value="ECO:0007669"/>
    <property type="project" value="UniProtKB-KW"/>
</dbReference>
<dbReference type="HAMAP" id="MF_00615">
    <property type="entry name" value="RNApol_arch_Rpo12"/>
    <property type="match status" value="1"/>
</dbReference>
<keyword evidence="7 8" id="KW-0804">Transcription</keyword>
<keyword evidence="3 8" id="KW-0808">Transferase</keyword>
<dbReference type="Gene3D" id="2.20.28.30">
    <property type="entry name" value="RNA polymerase ii, chain L"/>
    <property type="match status" value="1"/>
</dbReference>
<evidence type="ECO:0000256" key="5">
    <source>
        <dbReference type="ARBA" id="ARBA00022723"/>
    </source>
</evidence>
<dbReference type="SUPFAM" id="SSF63393">
    <property type="entry name" value="RNA polymerase subunits"/>
    <property type="match status" value="1"/>
</dbReference>
<comment type="function">
    <text evidence="8">DNA-dependent RNA polymerase (RNAP) catalyzes the transcription of DNA into RNA using the four ribonucleoside triphosphates as substrates.</text>
</comment>